<dbReference type="Proteomes" id="UP001165121">
    <property type="component" value="Unassembled WGS sequence"/>
</dbReference>
<dbReference type="InterPro" id="IPR021109">
    <property type="entry name" value="Peptidase_aspartic_dom_sf"/>
</dbReference>
<accession>A0A9W6Y193</accession>
<feature type="compositionally biased region" description="Basic and acidic residues" evidence="1">
    <location>
        <begin position="839"/>
        <end position="854"/>
    </location>
</feature>
<sequence>MILDISSGESRGYWKYHVPDKKFKQAKAVGKINNAKATLLFDSGAEVSILDTAFARKITLAGSLVYFFDAWVGPPTGGQDLILGMDFMVPAGIRLDLANGTICLPDEVRIQLAGRRPLYGDKVEQVTMGGYYELDMGGSKQKSDCEQGHQIDRTQANSAWGYEDRDVAYWRSRTVPAWICLGGVTTLRGMAEPGLPGDHRRKRRDPEARRSARASCGAASIPNSHRDFESASNLSRGDGGRPADQGSGSWHRLPPQCPRAAPPVGRGKLHFDHNITSTRCHENASVASDTTLPRCDTERLIRSFAGISGGRPLAEALFEGLRDLHSAPRPANTAKASPVPAKQKHNQRLPLSQGDDQRNLQPPPLGSMNTGSRYDKELAEHTKALVSSPPIKLLKLHSKGDYKSWRSEVLLHFDTRMLDAITYGTERYDSTEGLSRAKFHEWFEARKNKAFSALALSLSVDLRTTFKIDDIQDNMDTAAMLFERITQHFEADDGIDSDYLLQELATRRLKSGKTATAYVDDVARKFTKDWRVNTATGSTIMIARVLRWQKQCSACVLPNINVNNSEARPGNKPHRLCVWPRSMPVKGKDKDNPASAAKHSASEPRMWQTKSRKQIAQTVVAMTTGISECTANTGILLRPDLADKDKAKKQRQKMTPSSLVSSVRQTEPSAGTRDQFAGLSLCGGQDNSDTSGAKPVYQDPPLSPLYSPTTPAESDDDDDLANANVPSTPQQLQLQPTVPERQVQQVHQVEHATPVEQQTPLAMQPAVPGAAQSQWEGATRSLGPPPSWESLFYYVGQGHMMDSQQRGLQEPSHANSSPQGLTPYERGKYEAQLQLQENEFDRGRSPPRMFDRSRSPPLSFGRGGSPPSMHGRGCSPPRNFGRGGSPPRMYGRSRSPPRNFGRGGSPQRGRGCSRSPPPPRGRRSQPRAGPPMRDQPSDYGPPPQQRYDGPPPGCEPSPRRDDYHRRNLSPRRREQLPRRFDDRGLRQVNAVAQRQDMQATDANTIEWILDSVSQANIVGTCKHLWVCIAADPK</sequence>
<organism evidence="2 3">
    <name type="scientific">Phytophthora fragariaefolia</name>
    <dbReference type="NCBI Taxonomy" id="1490495"/>
    <lineage>
        <taxon>Eukaryota</taxon>
        <taxon>Sar</taxon>
        <taxon>Stramenopiles</taxon>
        <taxon>Oomycota</taxon>
        <taxon>Peronosporomycetes</taxon>
        <taxon>Peronosporales</taxon>
        <taxon>Peronosporaceae</taxon>
        <taxon>Phytophthora</taxon>
    </lineage>
</organism>
<keyword evidence="3" id="KW-1185">Reference proteome</keyword>
<evidence type="ECO:0000313" key="2">
    <source>
        <dbReference type="EMBL" id="GMF49756.1"/>
    </source>
</evidence>
<feature type="region of interest" description="Disordered" evidence="1">
    <location>
        <begin position="756"/>
        <end position="783"/>
    </location>
</feature>
<dbReference type="AlphaFoldDB" id="A0A9W6Y193"/>
<protein>
    <submittedName>
        <fullName evidence="2">Unnamed protein product</fullName>
    </submittedName>
</protein>
<feature type="compositionally biased region" description="Low complexity" evidence="1">
    <location>
        <begin position="725"/>
        <end position="741"/>
    </location>
</feature>
<reference evidence="2" key="1">
    <citation type="submission" date="2023-04" db="EMBL/GenBank/DDBJ databases">
        <title>Phytophthora fragariaefolia NBRC 109709.</title>
        <authorList>
            <person name="Ichikawa N."/>
            <person name="Sato H."/>
            <person name="Tonouchi N."/>
        </authorList>
    </citation>
    <scope>NUCLEOTIDE SEQUENCE</scope>
    <source>
        <strain evidence="2">NBRC 109709</strain>
    </source>
</reference>
<feature type="region of interest" description="Disordered" evidence="1">
    <location>
        <begin position="838"/>
        <end position="981"/>
    </location>
</feature>
<feature type="region of interest" description="Disordered" evidence="1">
    <location>
        <begin position="190"/>
        <end position="270"/>
    </location>
</feature>
<comment type="caution">
    <text evidence="2">The sequence shown here is derived from an EMBL/GenBank/DDBJ whole genome shotgun (WGS) entry which is preliminary data.</text>
</comment>
<dbReference type="PROSITE" id="PS00141">
    <property type="entry name" value="ASP_PROTEASE"/>
    <property type="match status" value="1"/>
</dbReference>
<feature type="compositionally biased region" description="Basic and acidic residues" evidence="1">
    <location>
        <begin position="957"/>
        <end position="981"/>
    </location>
</feature>
<feature type="region of interest" description="Disordered" evidence="1">
    <location>
        <begin position="645"/>
        <end position="741"/>
    </location>
</feature>
<dbReference type="GO" id="GO:0006508">
    <property type="term" value="P:proteolysis"/>
    <property type="evidence" value="ECO:0007669"/>
    <property type="project" value="InterPro"/>
</dbReference>
<proteinExistence type="predicted"/>
<feature type="compositionally biased region" description="Polar residues" evidence="1">
    <location>
        <begin position="654"/>
        <end position="669"/>
    </location>
</feature>
<dbReference type="OrthoDB" id="1716327at2759"/>
<name>A0A9W6Y193_9STRA</name>
<dbReference type="GO" id="GO:0004190">
    <property type="term" value="F:aspartic-type endopeptidase activity"/>
    <property type="evidence" value="ECO:0007669"/>
    <property type="project" value="InterPro"/>
</dbReference>
<evidence type="ECO:0000256" key="1">
    <source>
        <dbReference type="SAM" id="MobiDB-lite"/>
    </source>
</evidence>
<evidence type="ECO:0000313" key="3">
    <source>
        <dbReference type="Proteomes" id="UP001165121"/>
    </source>
</evidence>
<feature type="region of interest" description="Disordered" evidence="1">
    <location>
        <begin position="802"/>
        <end position="823"/>
    </location>
</feature>
<feature type="compositionally biased region" description="Pro residues" evidence="1">
    <location>
        <begin position="939"/>
        <end position="955"/>
    </location>
</feature>
<feature type="region of interest" description="Disordered" evidence="1">
    <location>
        <begin position="326"/>
        <end position="372"/>
    </location>
</feature>
<dbReference type="EMBL" id="BSXT01002585">
    <property type="protein sequence ID" value="GMF49756.1"/>
    <property type="molecule type" value="Genomic_DNA"/>
</dbReference>
<gene>
    <name evidence="2" type="ORF">Pfra01_001971300</name>
</gene>
<feature type="compositionally biased region" description="Polar residues" evidence="1">
    <location>
        <begin position="802"/>
        <end position="820"/>
    </location>
</feature>
<dbReference type="SUPFAM" id="SSF50630">
    <property type="entry name" value="Acid proteases"/>
    <property type="match status" value="1"/>
</dbReference>
<feature type="region of interest" description="Disordered" evidence="1">
    <location>
        <begin position="582"/>
        <end position="612"/>
    </location>
</feature>
<dbReference type="InterPro" id="IPR001969">
    <property type="entry name" value="Aspartic_peptidase_AS"/>
</dbReference>